<dbReference type="InterPro" id="IPR029044">
    <property type="entry name" value="Nucleotide-diphossugar_trans"/>
</dbReference>
<dbReference type="Gene3D" id="3.90.550.10">
    <property type="entry name" value="Spore Coat Polysaccharide Biosynthesis Protein SpsA, Chain A"/>
    <property type="match status" value="1"/>
</dbReference>
<feature type="domain" description="MobA-like NTP transferase" evidence="4">
    <location>
        <begin position="7"/>
        <end position="111"/>
    </location>
</feature>
<evidence type="ECO:0000259" key="4">
    <source>
        <dbReference type="Pfam" id="PF12804"/>
    </source>
</evidence>
<keyword evidence="1 5" id="KW-0808">Transferase</keyword>
<proteinExistence type="predicted"/>
<evidence type="ECO:0000256" key="1">
    <source>
        <dbReference type="ARBA" id="ARBA00022679"/>
    </source>
</evidence>
<comment type="caution">
    <text evidence="5">The sequence shown here is derived from an EMBL/GenBank/DDBJ whole genome shotgun (WGS) entry which is preliminary data.</text>
</comment>
<evidence type="ECO:0000256" key="2">
    <source>
        <dbReference type="ARBA" id="ARBA00022695"/>
    </source>
</evidence>
<dbReference type="Pfam" id="PF12804">
    <property type="entry name" value="NTP_transf_3"/>
    <property type="match status" value="1"/>
</dbReference>
<dbReference type="InterPro" id="IPR025877">
    <property type="entry name" value="MobA-like_NTP_Trfase"/>
</dbReference>
<organism evidence="5 6">
    <name type="scientific">Phreatobacter oligotrophus</name>
    <dbReference type="NCBI Taxonomy" id="1122261"/>
    <lineage>
        <taxon>Bacteria</taxon>
        <taxon>Pseudomonadati</taxon>
        <taxon>Pseudomonadota</taxon>
        <taxon>Alphaproteobacteria</taxon>
        <taxon>Hyphomicrobiales</taxon>
        <taxon>Phreatobacteraceae</taxon>
        <taxon>Phreatobacter</taxon>
    </lineage>
</organism>
<accession>A0A2T4YXG1</accession>
<dbReference type="GO" id="GO:0016779">
    <property type="term" value="F:nucleotidyltransferase activity"/>
    <property type="evidence" value="ECO:0007669"/>
    <property type="project" value="UniProtKB-KW"/>
</dbReference>
<dbReference type="EMBL" id="PZZL01000012">
    <property type="protein sequence ID" value="PTM50876.1"/>
    <property type="molecule type" value="Genomic_DNA"/>
</dbReference>
<evidence type="ECO:0000313" key="5">
    <source>
        <dbReference type="EMBL" id="PTM50876.1"/>
    </source>
</evidence>
<keyword evidence="2 5" id="KW-0548">Nucleotidyltransferase</keyword>
<dbReference type="PANTHER" id="PTHR43584:SF8">
    <property type="entry name" value="N-ACETYLMURAMATE ALPHA-1-PHOSPHATE URIDYLYLTRANSFERASE"/>
    <property type="match status" value="1"/>
</dbReference>
<dbReference type="AlphaFoldDB" id="A0A2T4YXG1"/>
<dbReference type="SUPFAM" id="SSF53448">
    <property type="entry name" value="Nucleotide-diphospho-sugar transferases"/>
    <property type="match status" value="1"/>
</dbReference>
<dbReference type="Proteomes" id="UP000241808">
    <property type="component" value="Unassembled WGS sequence"/>
</dbReference>
<dbReference type="PANTHER" id="PTHR43584">
    <property type="entry name" value="NUCLEOTIDYL TRANSFERASE"/>
    <property type="match status" value="1"/>
</dbReference>
<dbReference type="CDD" id="cd06422">
    <property type="entry name" value="NTP_transferase_like_1"/>
    <property type="match status" value="1"/>
</dbReference>
<gene>
    <name evidence="5" type="ORF">C8P69_11237</name>
</gene>
<evidence type="ECO:0000313" key="6">
    <source>
        <dbReference type="Proteomes" id="UP000241808"/>
    </source>
</evidence>
<name>A0A2T4YXG1_9HYPH</name>
<evidence type="ECO:0000256" key="3">
    <source>
        <dbReference type="ARBA" id="ARBA00022842"/>
    </source>
</evidence>
<reference evidence="5 6" key="1">
    <citation type="submission" date="2018-04" db="EMBL/GenBank/DDBJ databases">
        <title>Genomic Encyclopedia of Archaeal and Bacterial Type Strains, Phase II (KMG-II): from individual species to whole genera.</title>
        <authorList>
            <person name="Goeker M."/>
        </authorList>
    </citation>
    <scope>NUCLEOTIDE SEQUENCE [LARGE SCALE GENOMIC DNA]</scope>
    <source>
        <strain evidence="5 6">DSM 25521</strain>
    </source>
</reference>
<sequence>MRTIDSAMVLAAGLGTRMRPITDRIPKPLVEVAGKTLLDHVLDPLAEAGVIRAVVNVHHLADQIERAVAGRTRPAVTISDERAQILDSGGGVARALDHLGETFLIRNADSFWRDRAGSNIARLVEAFDPALMDTLLLLAPMEGSVGFDGPGDFFRDEAGRLTRRGAAPRAPFAYAGAAVMRKADFAGRQAGEIFSLNALWNASLAQGRLFGLVLDGLWLHVGTPAAIGEAEAALAAF</sequence>
<keyword evidence="3" id="KW-0460">Magnesium</keyword>
<dbReference type="InterPro" id="IPR050065">
    <property type="entry name" value="GlmU-like"/>
</dbReference>
<keyword evidence="6" id="KW-1185">Reference proteome</keyword>
<protein>
    <submittedName>
        <fullName evidence="5">MurNAc alpha-1-phosphate uridylyltransferase</fullName>
    </submittedName>
</protein>